<dbReference type="Pfam" id="PF03466">
    <property type="entry name" value="LysR_substrate"/>
    <property type="match status" value="1"/>
</dbReference>
<dbReference type="InterPro" id="IPR036388">
    <property type="entry name" value="WH-like_DNA-bd_sf"/>
</dbReference>
<evidence type="ECO:0000256" key="1">
    <source>
        <dbReference type="ARBA" id="ARBA00009437"/>
    </source>
</evidence>
<dbReference type="SUPFAM" id="SSF46785">
    <property type="entry name" value="Winged helix' DNA-binding domain"/>
    <property type="match status" value="1"/>
</dbReference>
<dbReference type="PANTHER" id="PTHR30419:SF8">
    <property type="entry name" value="NITROGEN ASSIMILATION TRANSCRIPTIONAL ACTIVATOR-RELATED"/>
    <property type="match status" value="1"/>
</dbReference>
<dbReference type="OrthoDB" id="5914299at2"/>
<accession>A0A3A1YWC7</accession>
<dbReference type="Gene3D" id="3.40.190.290">
    <property type="match status" value="1"/>
</dbReference>
<dbReference type="Proteomes" id="UP000266206">
    <property type="component" value="Unassembled WGS sequence"/>
</dbReference>
<dbReference type="InterPro" id="IPR050950">
    <property type="entry name" value="HTH-type_LysR_regulators"/>
</dbReference>
<dbReference type="InterPro" id="IPR036390">
    <property type="entry name" value="WH_DNA-bd_sf"/>
</dbReference>
<gene>
    <name evidence="6" type="ORF">CJP73_10850</name>
</gene>
<comment type="similarity">
    <text evidence="1">Belongs to the LysR transcriptional regulatory family.</text>
</comment>
<reference evidence="6 7" key="1">
    <citation type="submission" date="2017-08" db="EMBL/GenBank/DDBJ databases">
        <title>Pusillimonas indicus sp. nov., a member of the family Alcaligenaceae isolated from surface seawater.</title>
        <authorList>
            <person name="Li J."/>
        </authorList>
    </citation>
    <scope>NUCLEOTIDE SEQUENCE [LARGE SCALE GENOMIC DNA]</scope>
    <source>
        <strain evidence="6 7">L52-1-41</strain>
    </source>
</reference>
<dbReference type="PROSITE" id="PS50931">
    <property type="entry name" value="HTH_LYSR"/>
    <property type="match status" value="1"/>
</dbReference>
<evidence type="ECO:0000256" key="2">
    <source>
        <dbReference type="ARBA" id="ARBA00023015"/>
    </source>
</evidence>
<keyword evidence="2" id="KW-0805">Transcription regulation</keyword>
<dbReference type="InterPro" id="IPR000847">
    <property type="entry name" value="LysR_HTH_N"/>
</dbReference>
<name>A0A3A1YWC7_9BURK</name>
<dbReference type="AlphaFoldDB" id="A0A3A1YWC7"/>
<dbReference type="PANTHER" id="PTHR30419">
    <property type="entry name" value="HTH-TYPE TRANSCRIPTIONAL REGULATOR YBHD"/>
    <property type="match status" value="1"/>
</dbReference>
<sequence length="320" mass="35232">MNTENDFRRLMGRLRLRHLALLDLLGKDPNVGRAAKTMHMAQPTASKLLREIEDIFETVLFTRNRRGLTPTPAGKVLARRASILLAEIQATHTELRSALNGGTGHLRLGVFPVGVTEVLPQLYAALQNKWPGLTIEIEEAVETRLLDQLSEGKIDCILGRIVMENLTPDLRHEALYNEPTVIVCSTRHPLLAANAQERVQILRNTHWMLPARHGAVYNMVASKLAALGIKAPQVEVETTSVFVTIELLNHTTLLSILPKKVALAYAELNKVALAPQGDLESNYPVGIMYRAEALSNPIINLVLETVRAMSGSIAADHPPA</sequence>
<protein>
    <recommendedName>
        <fullName evidence="5">HTH lysR-type domain-containing protein</fullName>
    </recommendedName>
</protein>
<keyword evidence="3" id="KW-0238">DNA-binding</keyword>
<dbReference type="GO" id="GO:0003677">
    <property type="term" value="F:DNA binding"/>
    <property type="evidence" value="ECO:0007669"/>
    <property type="project" value="UniProtKB-KW"/>
</dbReference>
<proteinExistence type="inferred from homology"/>
<dbReference type="Gene3D" id="1.10.10.10">
    <property type="entry name" value="Winged helix-like DNA-binding domain superfamily/Winged helix DNA-binding domain"/>
    <property type="match status" value="1"/>
</dbReference>
<evidence type="ECO:0000313" key="6">
    <source>
        <dbReference type="EMBL" id="RIY40357.1"/>
    </source>
</evidence>
<dbReference type="Pfam" id="PF00126">
    <property type="entry name" value="HTH_1"/>
    <property type="match status" value="1"/>
</dbReference>
<dbReference type="GO" id="GO:0003700">
    <property type="term" value="F:DNA-binding transcription factor activity"/>
    <property type="evidence" value="ECO:0007669"/>
    <property type="project" value="InterPro"/>
</dbReference>
<dbReference type="GO" id="GO:0005829">
    <property type="term" value="C:cytosol"/>
    <property type="evidence" value="ECO:0007669"/>
    <property type="project" value="TreeGrafter"/>
</dbReference>
<feature type="domain" description="HTH lysR-type" evidence="5">
    <location>
        <begin position="14"/>
        <end position="71"/>
    </location>
</feature>
<organism evidence="6 7">
    <name type="scientific">Neopusillimonas maritima</name>
    <dbReference type="NCBI Taxonomy" id="2026239"/>
    <lineage>
        <taxon>Bacteria</taxon>
        <taxon>Pseudomonadati</taxon>
        <taxon>Pseudomonadota</taxon>
        <taxon>Betaproteobacteria</taxon>
        <taxon>Burkholderiales</taxon>
        <taxon>Alcaligenaceae</taxon>
        <taxon>Neopusillimonas</taxon>
    </lineage>
</organism>
<evidence type="ECO:0000256" key="3">
    <source>
        <dbReference type="ARBA" id="ARBA00023125"/>
    </source>
</evidence>
<evidence type="ECO:0000313" key="7">
    <source>
        <dbReference type="Proteomes" id="UP000266206"/>
    </source>
</evidence>
<keyword evidence="4" id="KW-0804">Transcription</keyword>
<dbReference type="SUPFAM" id="SSF53850">
    <property type="entry name" value="Periplasmic binding protein-like II"/>
    <property type="match status" value="1"/>
</dbReference>
<evidence type="ECO:0000259" key="5">
    <source>
        <dbReference type="PROSITE" id="PS50931"/>
    </source>
</evidence>
<comment type="caution">
    <text evidence="6">The sequence shown here is derived from an EMBL/GenBank/DDBJ whole genome shotgun (WGS) entry which is preliminary data.</text>
</comment>
<dbReference type="EMBL" id="NQYH01000009">
    <property type="protein sequence ID" value="RIY40357.1"/>
    <property type="molecule type" value="Genomic_DNA"/>
</dbReference>
<dbReference type="RefSeq" id="WP_119516438.1">
    <property type="nucleotide sequence ID" value="NZ_NQYH01000009.1"/>
</dbReference>
<evidence type="ECO:0000256" key="4">
    <source>
        <dbReference type="ARBA" id="ARBA00023163"/>
    </source>
</evidence>
<dbReference type="InterPro" id="IPR005119">
    <property type="entry name" value="LysR_subst-bd"/>
</dbReference>